<dbReference type="SMR" id="A2F5P8"/>
<reference evidence="9" key="1">
    <citation type="submission" date="2006-10" db="EMBL/GenBank/DDBJ databases">
        <authorList>
            <person name="Amadeo P."/>
            <person name="Zhao Q."/>
            <person name="Wortman J."/>
            <person name="Fraser-Liggett C."/>
            <person name="Carlton J."/>
        </authorList>
    </citation>
    <scope>NUCLEOTIDE SEQUENCE</scope>
    <source>
        <strain evidence="9">G3</strain>
    </source>
</reference>
<dbReference type="PANTHER" id="PTHR24346:SF82">
    <property type="entry name" value="KP78A-RELATED"/>
    <property type="match status" value="1"/>
</dbReference>
<reference evidence="9" key="2">
    <citation type="journal article" date="2007" name="Science">
        <title>Draft genome sequence of the sexually transmitted pathogen Trichomonas vaginalis.</title>
        <authorList>
            <person name="Carlton J.M."/>
            <person name="Hirt R.P."/>
            <person name="Silva J.C."/>
            <person name="Delcher A.L."/>
            <person name="Schatz M."/>
            <person name="Zhao Q."/>
            <person name="Wortman J.R."/>
            <person name="Bidwell S.L."/>
            <person name="Alsmark U.C.M."/>
            <person name="Besteiro S."/>
            <person name="Sicheritz-Ponten T."/>
            <person name="Noel C.J."/>
            <person name="Dacks J.B."/>
            <person name="Foster P.G."/>
            <person name="Simillion C."/>
            <person name="Van de Peer Y."/>
            <person name="Miranda-Saavedra D."/>
            <person name="Barton G.J."/>
            <person name="Westrop G.D."/>
            <person name="Mueller S."/>
            <person name="Dessi D."/>
            <person name="Fiori P.L."/>
            <person name="Ren Q."/>
            <person name="Paulsen I."/>
            <person name="Zhang H."/>
            <person name="Bastida-Corcuera F.D."/>
            <person name="Simoes-Barbosa A."/>
            <person name="Brown M.T."/>
            <person name="Hayes R.D."/>
            <person name="Mukherjee M."/>
            <person name="Okumura C.Y."/>
            <person name="Schneider R."/>
            <person name="Smith A.J."/>
            <person name="Vanacova S."/>
            <person name="Villalvazo M."/>
            <person name="Haas B.J."/>
            <person name="Pertea M."/>
            <person name="Feldblyum T.V."/>
            <person name="Utterback T.R."/>
            <person name="Shu C.L."/>
            <person name="Osoegawa K."/>
            <person name="de Jong P.J."/>
            <person name="Hrdy I."/>
            <person name="Horvathova L."/>
            <person name="Zubacova Z."/>
            <person name="Dolezal P."/>
            <person name="Malik S.B."/>
            <person name="Logsdon J.M. Jr."/>
            <person name="Henze K."/>
            <person name="Gupta A."/>
            <person name="Wang C.C."/>
            <person name="Dunne R.L."/>
            <person name="Upcroft J.A."/>
            <person name="Upcroft P."/>
            <person name="White O."/>
            <person name="Salzberg S.L."/>
            <person name="Tang P."/>
            <person name="Chiu C.-H."/>
            <person name="Lee Y.-S."/>
            <person name="Embley T.M."/>
            <person name="Coombs G.H."/>
            <person name="Mottram J.C."/>
            <person name="Tachezy J."/>
            <person name="Fraser-Liggett C.M."/>
            <person name="Johnson P.J."/>
        </authorList>
    </citation>
    <scope>NUCLEOTIDE SEQUENCE [LARGE SCALE GENOMIC DNA]</scope>
    <source>
        <strain evidence="9">G3</strain>
    </source>
</reference>
<evidence type="ECO:0000256" key="1">
    <source>
        <dbReference type="ARBA" id="ARBA00022527"/>
    </source>
</evidence>
<dbReference type="EMBL" id="DS113626">
    <property type="protein sequence ID" value="EAX99748.1"/>
    <property type="molecule type" value="Genomic_DNA"/>
</dbReference>
<evidence type="ECO:0000259" key="8">
    <source>
        <dbReference type="PROSITE" id="PS50011"/>
    </source>
</evidence>
<comment type="similarity">
    <text evidence="7">Belongs to the protein kinase superfamily.</text>
</comment>
<dbReference type="VEuPathDB" id="TrichDB:TVAGG3_0977300"/>
<keyword evidence="3 6" id="KW-0547">Nucleotide-binding</keyword>
<dbReference type="RefSeq" id="XP_001312678.1">
    <property type="nucleotide sequence ID" value="XM_001312677.1"/>
</dbReference>
<sequence length="496" mass="56503">MEKPIDMGNYTILQTIGSGAFGKVKLAEHKITHEYYAIKIFKKSRLDAKPSIKEKINTEIALMKLMDHPHIIRLIELCESSRHLFIVTEYASHGDLFTYLCNRRSIVIEEAMDLFRQIIYGVDYFHNHSICHRDLKPENILLDENNNIKIGDLSFARWMKTETTDTSCGSPHYAAPEIIKGIKYNGKKADIWSCGVILYALLTGRLPFNEPNFKDLIHKIKNGEYRMPDFPDEVKDLIARMICVDPEGRITIEQIKHHKAFKIGLPRGYTPPLPIPNLILPQANFSNPPQELIDLLLTIGYTEEEIKAELDAPGLTTAKSFWALLCHSIVPSSLPWSVPHQSHLEKDDSEPVFGQNYKNSPGTGSHFYQYETKMVSPLNESPITSLPEVSWTNTINSTVHDNCQTIEFYSQKDSNSTVAEIQKALTQQNIDWLFPDDMTIYSYIGETYVIIELAIVENKNTHVRISVADGNSSKFNIFIEIICSALNIQRPTKLFV</sequence>
<dbReference type="FunCoup" id="A2F5P8">
    <property type="interactions" value="744"/>
</dbReference>
<dbReference type="PROSITE" id="PS00107">
    <property type="entry name" value="PROTEIN_KINASE_ATP"/>
    <property type="match status" value="1"/>
</dbReference>
<dbReference type="PROSITE" id="PS00108">
    <property type="entry name" value="PROTEIN_KINASE_ST"/>
    <property type="match status" value="1"/>
</dbReference>
<dbReference type="InterPro" id="IPR017441">
    <property type="entry name" value="Protein_kinase_ATP_BS"/>
</dbReference>
<dbReference type="SUPFAM" id="SSF56112">
    <property type="entry name" value="Protein kinase-like (PK-like)"/>
    <property type="match status" value="1"/>
</dbReference>
<dbReference type="Pfam" id="PF00069">
    <property type="entry name" value="Pkinase"/>
    <property type="match status" value="1"/>
</dbReference>
<keyword evidence="5 6" id="KW-0067">ATP-binding</keyword>
<evidence type="ECO:0000313" key="10">
    <source>
        <dbReference type="Proteomes" id="UP000001542"/>
    </source>
</evidence>
<evidence type="ECO:0000256" key="6">
    <source>
        <dbReference type="PROSITE-ProRule" id="PRU10141"/>
    </source>
</evidence>
<evidence type="ECO:0000256" key="4">
    <source>
        <dbReference type="ARBA" id="ARBA00022777"/>
    </source>
</evidence>
<dbReference type="SMART" id="SM00220">
    <property type="entry name" value="S_TKc"/>
    <property type="match status" value="1"/>
</dbReference>
<name>A2F5P8_TRIV3</name>
<dbReference type="PANTHER" id="PTHR24346">
    <property type="entry name" value="MAP/MICROTUBULE AFFINITY-REGULATING KINASE"/>
    <property type="match status" value="1"/>
</dbReference>
<dbReference type="InParanoid" id="A2F5P8"/>
<dbReference type="Gene3D" id="1.10.510.10">
    <property type="entry name" value="Transferase(Phosphotransferase) domain 1"/>
    <property type="match status" value="1"/>
</dbReference>
<dbReference type="GO" id="GO:0051726">
    <property type="term" value="P:regulation of cell cycle"/>
    <property type="evidence" value="ECO:0000318"/>
    <property type="project" value="GO_Central"/>
</dbReference>
<evidence type="ECO:0000256" key="5">
    <source>
        <dbReference type="ARBA" id="ARBA00022840"/>
    </source>
</evidence>
<dbReference type="Proteomes" id="UP000001542">
    <property type="component" value="Unassembled WGS sequence"/>
</dbReference>
<feature type="binding site" evidence="6">
    <location>
        <position position="39"/>
    </location>
    <ligand>
        <name>ATP</name>
        <dbReference type="ChEBI" id="CHEBI:30616"/>
    </ligand>
</feature>
<dbReference type="FunFam" id="3.30.200.20:FF:000003">
    <property type="entry name" value="Non-specific serine/threonine protein kinase"/>
    <property type="match status" value="1"/>
</dbReference>
<dbReference type="eggNOG" id="KOG0588">
    <property type="taxonomic scope" value="Eukaryota"/>
</dbReference>
<organism evidence="9 10">
    <name type="scientific">Trichomonas vaginalis (strain ATCC PRA-98 / G3)</name>
    <dbReference type="NCBI Taxonomy" id="412133"/>
    <lineage>
        <taxon>Eukaryota</taxon>
        <taxon>Metamonada</taxon>
        <taxon>Parabasalia</taxon>
        <taxon>Trichomonadida</taxon>
        <taxon>Trichomonadidae</taxon>
        <taxon>Trichomonas</taxon>
    </lineage>
</organism>
<dbReference type="PROSITE" id="PS50011">
    <property type="entry name" value="PROTEIN_KINASE_DOM"/>
    <property type="match status" value="1"/>
</dbReference>
<keyword evidence="10" id="KW-1185">Reference proteome</keyword>
<proteinExistence type="inferred from homology"/>
<evidence type="ECO:0000256" key="7">
    <source>
        <dbReference type="RuleBase" id="RU000304"/>
    </source>
</evidence>
<dbReference type="GO" id="GO:0005524">
    <property type="term" value="F:ATP binding"/>
    <property type="evidence" value="ECO:0007669"/>
    <property type="project" value="UniProtKB-UniRule"/>
</dbReference>
<evidence type="ECO:0000313" key="9">
    <source>
        <dbReference type="EMBL" id="EAX99748.1"/>
    </source>
</evidence>
<dbReference type="FunFam" id="1.10.510.10:FF:000777">
    <property type="entry name" value="CAMK family protein kinase"/>
    <property type="match status" value="1"/>
</dbReference>
<keyword evidence="2" id="KW-0808">Transferase</keyword>
<dbReference type="KEGG" id="tva:4757562"/>
<accession>A2F5P8</accession>
<dbReference type="OrthoDB" id="312660at2759"/>
<dbReference type="AlphaFoldDB" id="A2F5P8"/>
<dbReference type="GO" id="GO:0004674">
    <property type="term" value="F:protein serine/threonine kinase activity"/>
    <property type="evidence" value="ECO:0000318"/>
    <property type="project" value="GO_Central"/>
</dbReference>
<dbReference type="InterPro" id="IPR008271">
    <property type="entry name" value="Ser/Thr_kinase_AS"/>
</dbReference>
<feature type="domain" description="Protein kinase" evidence="8">
    <location>
        <begin position="10"/>
        <end position="261"/>
    </location>
</feature>
<evidence type="ECO:0000256" key="3">
    <source>
        <dbReference type="ARBA" id="ARBA00022741"/>
    </source>
</evidence>
<gene>
    <name evidence="9" type="ORF">TVAG_367400</name>
</gene>
<protein>
    <submittedName>
        <fullName evidence="9">CAMK family protein kinase</fullName>
    </submittedName>
</protein>
<keyword evidence="4 9" id="KW-0418">Kinase</keyword>
<keyword evidence="1 7" id="KW-0723">Serine/threonine-protein kinase</keyword>
<dbReference type="VEuPathDB" id="TrichDB:TVAG_367400"/>
<dbReference type="STRING" id="5722.A2F5P8"/>
<dbReference type="InterPro" id="IPR000719">
    <property type="entry name" value="Prot_kinase_dom"/>
</dbReference>
<dbReference type="InterPro" id="IPR011009">
    <property type="entry name" value="Kinase-like_dom_sf"/>
</dbReference>
<evidence type="ECO:0000256" key="2">
    <source>
        <dbReference type="ARBA" id="ARBA00022679"/>
    </source>
</evidence>